<organism evidence="2 3">
    <name type="scientific">Paenibacillus typhae</name>
    <dbReference type="NCBI Taxonomy" id="1174501"/>
    <lineage>
        <taxon>Bacteria</taxon>
        <taxon>Bacillati</taxon>
        <taxon>Bacillota</taxon>
        <taxon>Bacilli</taxon>
        <taxon>Bacillales</taxon>
        <taxon>Paenibacillaceae</taxon>
        <taxon>Paenibacillus</taxon>
    </lineage>
</organism>
<keyword evidence="1" id="KW-1133">Transmembrane helix</keyword>
<gene>
    <name evidence="2" type="ORF">SAMN05216192_1157</name>
</gene>
<keyword evidence="1" id="KW-0472">Membrane</keyword>
<reference evidence="3" key="1">
    <citation type="submission" date="2016-10" db="EMBL/GenBank/DDBJ databases">
        <authorList>
            <person name="Varghese N."/>
            <person name="Submissions S."/>
        </authorList>
    </citation>
    <scope>NUCLEOTIDE SEQUENCE [LARGE SCALE GENOMIC DNA]</scope>
    <source>
        <strain evidence="3">CGMCC 1.11012</strain>
    </source>
</reference>
<dbReference type="OrthoDB" id="2627548at2"/>
<sequence>MMNKKNQNILFLAVCAWNMIMFGLVIDTGGSPVRDFIQGLTVGLSGAAVLVMLWGLAKERRSRA</sequence>
<keyword evidence="3" id="KW-1185">Reference proteome</keyword>
<accession>A0A1G8SN36</accession>
<dbReference type="RefSeq" id="WP_090715095.1">
    <property type="nucleotide sequence ID" value="NZ_CBCSKY010000017.1"/>
</dbReference>
<dbReference type="EMBL" id="FNDX01000015">
    <property type="protein sequence ID" value="SDJ30594.1"/>
    <property type="molecule type" value="Genomic_DNA"/>
</dbReference>
<dbReference type="Proteomes" id="UP000199050">
    <property type="component" value="Unassembled WGS sequence"/>
</dbReference>
<feature type="transmembrane region" description="Helical" evidence="1">
    <location>
        <begin position="36"/>
        <end position="57"/>
    </location>
</feature>
<dbReference type="STRING" id="1174501.SAMN05216192_1157"/>
<proteinExistence type="predicted"/>
<name>A0A1G8SN36_9BACL</name>
<keyword evidence="1" id="KW-0812">Transmembrane</keyword>
<evidence type="ECO:0000313" key="3">
    <source>
        <dbReference type="Proteomes" id="UP000199050"/>
    </source>
</evidence>
<feature type="transmembrane region" description="Helical" evidence="1">
    <location>
        <begin position="9"/>
        <end position="30"/>
    </location>
</feature>
<evidence type="ECO:0000256" key="1">
    <source>
        <dbReference type="SAM" id="Phobius"/>
    </source>
</evidence>
<dbReference type="AlphaFoldDB" id="A0A1G8SN36"/>
<protein>
    <submittedName>
        <fullName evidence="2">Uncharacterized protein</fullName>
    </submittedName>
</protein>
<evidence type="ECO:0000313" key="2">
    <source>
        <dbReference type="EMBL" id="SDJ30594.1"/>
    </source>
</evidence>